<feature type="region of interest" description="Disordered" evidence="1">
    <location>
        <begin position="1"/>
        <end position="23"/>
    </location>
</feature>
<dbReference type="RefSeq" id="WP_307850296.1">
    <property type="nucleotide sequence ID" value="NZ_JAGIOO010000001.1"/>
</dbReference>
<feature type="transmembrane region" description="Helical" evidence="2">
    <location>
        <begin position="150"/>
        <end position="167"/>
    </location>
</feature>
<protein>
    <recommendedName>
        <fullName evidence="5">DUF998 domain-containing protein</fullName>
    </recommendedName>
</protein>
<evidence type="ECO:0008006" key="5">
    <source>
        <dbReference type="Google" id="ProtNLM"/>
    </source>
</evidence>
<feature type="transmembrane region" description="Helical" evidence="2">
    <location>
        <begin position="112"/>
        <end position="130"/>
    </location>
</feature>
<dbReference type="Pfam" id="PF06197">
    <property type="entry name" value="DUF998"/>
    <property type="match status" value="1"/>
</dbReference>
<feature type="transmembrane region" description="Helical" evidence="2">
    <location>
        <begin position="214"/>
        <end position="236"/>
    </location>
</feature>
<comment type="caution">
    <text evidence="3">The sequence shown here is derived from an EMBL/GenBank/DDBJ whole genome shotgun (WGS) entry which is preliminary data.</text>
</comment>
<feature type="transmembrane region" description="Helical" evidence="2">
    <location>
        <begin position="38"/>
        <end position="60"/>
    </location>
</feature>
<keyword evidence="2" id="KW-0472">Membrane</keyword>
<keyword evidence="4" id="KW-1185">Reference proteome</keyword>
<evidence type="ECO:0000256" key="2">
    <source>
        <dbReference type="SAM" id="Phobius"/>
    </source>
</evidence>
<evidence type="ECO:0000313" key="4">
    <source>
        <dbReference type="Proteomes" id="UP001519363"/>
    </source>
</evidence>
<evidence type="ECO:0000256" key="1">
    <source>
        <dbReference type="SAM" id="MobiDB-lite"/>
    </source>
</evidence>
<accession>A0ABS5ANA8</accession>
<feature type="compositionally biased region" description="Pro residues" evidence="1">
    <location>
        <begin position="1"/>
        <end position="13"/>
    </location>
</feature>
<feature type="transmembrane region" description="Helical" evidence="2">
    <location>
        <begin position="179"/>
        <end position="202"/>
    </location>
</feature>
<keyword evidence="2" id="KW-0812">Transmembrane</keyword>
<organism evidence="3 4">
    <name type="scientific">Crossiella equi</name>
    <dbReference type="NCBI Taxonomy" id="130796"/>
    <lineage>
        <taxon>Bacteria</taxon>
        <taxon>Bacillati</taxon>
        <taxon>Actinomycetota</taxon>
        <taxon>Actinomycetes</taxon>
        <taxon>Pseudonocardiales</taxon>
        <taxon>Pseudonocardiaceae</taxon>
        <taxon>Crossiella</taxon>
    </lineage>
</organism>
<dbReference type="EMBL" id="JAGIOO010000001">
    <property type="protein sequence ID" value="MBP2478051.1"/>
    <property type="molecule type" value="Genomic_DNA"/>
</dbReference>
<reference evidence="3 4" key="1">
    <citation type="submission" date="2021-03" db="EMBL/GenBank/DDBJ databases">
        <title>Sequencing the genomes of 1000 actinobacteria strains.</title>
        <authorList>
            <person name="Klenk H.-P."/>
        </authorList>
    </citation>
    <scope>NUCLEOTIDE SEQUENCE [LARGE SCALE GENOMIC DNA]</scope>
    <source>
        <strain evidence="3 4">DSM 44580</strain>
    </source>
</reference>
<feature type="transmembrane region" description="Helical" evidence="2">
    <location>
        <begin position="80"/>
        <end position="100"/>
    </location>
</feature>
<sequence length="247" mass="26045">MLSPEVPPAPAEPRGPSAAAAPTPLPVRAPGAAATPSTLTSLGLVLALAGVALIGLLDLLPATSQFHRTISQYALTDARWAFDLALLSLAAGSAAILVALVRKGLTRPTGPAAIFLALWVLGLVIVVLFPKHNWTIGPSLSGDIHRIGSALAFFGLPLAALLLARPWRRDPESAGYATVVRWLGIGSLLWFPPIVAVIAYYGPQGVAWWEFFPLGLWERLLAATEVAAVVAMGLWARKVGQERSNFA</sequence>
<gene>
    <name evidence="3" type="ORF">JOF53_006923</name>
</gene>
<proteinExistence type="predicted"/>
<name>A0ABS5ANA8_9PSEU</name>
<evidence type="ECO:0000313" key="3">
    <source>
        <dbReference type="EMBL" id="MBP2478051.1"/>
    </source>
</evidence>
<dbReference type="InterPro" id="IPR009339">
    <property type="entry name" value="DUF998"/>
</dbReference>
<keyword evidence="2" id="KW-1133">Transmembrane helix</keyword>
<dbReference type="Proteomes" id="UP001519363">
    <property type="component" value="Unassembled WGS sequence"/>
</dbReference>